<dbReference type="InterPro" id="IPR008619">
    <property type="entry name" value="Filamentous_hemagglutn_rpt"/>
</dbReference>
<proteinExistence type="predicted"/>
<sequence length="108" mass="10724">SLDNRAGSLAQTGTGLMTVNATGQLDNTGGKIEGNGDALVKAFTLLNNTGRIVAAQDATLNVGSLDNTEGTVAAGRNLALSGGDIDNTKGQLQAVAGNATLNVANLNN</sequence>
<dbReference type="InterPro" id="IPR010069">
    <property type="entry name" value="CdiA_FHA1_rpt"/>
</dbReference>
<accession>A0A6I1HF22</accession>
<keyword evidence="2" id="KW-1185">Reference proteome</keyword>
<reference evidence="1 2" key="1">
    <citation type="submission" date="2019-10" db="EMBL/GenBank/DDBJ databases">
        <title>Three novel species isolated from a subtropical stream in China.</title>
        <authorList>
            <person name="Lu H."/>
        </authorList>
    </citation>
    <scope>NUCLEOTIDE SEQUENCE [LARGE SCALE GENOMIC DNA]</scope>
    <source>
        <strain evidence="1 2">FT13W</strain>
    </source>
</reference>
<evidence type="ECO:0000313" key="1">
    <source>
        <dbReference type="EMBL" id="KAB8057153.1"/>
    </source>
</evidence>
<feature type="non-terminal residue" evidence="1">
    <location>
        <position position="108"/>
    </location>
</feature>
<comment type="caution">
    <text evidence="1">The sequence shown here is derived from an EMBL/GenBank/DDBJ whole genome shotgun (WGS) entry which is preliminary data.</text>
</comment>
<feature type="non-terminal residue" evidence="1">
    <location>
        <position position="1"/>
    </location>
</feature>
<protein>
    <recommendedName>
        <fullName evidence="3">Filamentous hemagglutinin</fullName>
    </recommendedName>
</protein>
<name>A0A6I1HF22_9BURK</name>
<dbReference type="Pfam" id="PF05594">
    <property type="entry name" value="Fil_haemagg"/>
    <property type="match status" value="2"/>
</dbReference>
<dbReference type="Proteomes" id="UP000468717">
    <property type="component" value="Unassembled WGS sequence"/>
</dbReference>
<evidence type="ECO:0000313" key="2">
    <source>
        <dbReference type="Proteomes" id="UP000468717"/>
    </source>
</evidence>
<organism evidence="1 2">
    <name type="scientific">Janthinobacterium violaceinigrum</name>
    <dbReference type="NCBI Taxonomy" id="2654252"/>
    <lineage>
        <taxon>Bacteria</taxon>
        <taxon>Pseudomonadati</taxon>
        <taxon>Pseudomonadota</taxon>
        <taxon>Betaproteobacteria</taxon>
        <taxon>Burkholderiales</taxon>
        <taxon>Oxalobacteraceae</taxon>
        <taxon>Janthinobacterium</taxon>
    </lineage>
</organism>
<dbReference type="EMBL" id="WFLI01000124">
    <property type="protein sequence ID" value="KAB8057153.1"/>
    <property type="molecule type" value="Genomic_DNA"/>
</dbReference>
<dbReference type="AlphaFoldDB" id="A0A6I1HF22"/>
<evidence type="ECO:0008006" key="3">
    <source>
        <dbReference type="Google" id="ProtNLM"/>
    </source>
</evidence>
<dbReference type="RefSeq" id="WP_152285383.1">
    <property type="nucleotide sequence ID" value="NZ_WFLI01000124.1"/>
</dbReference>
<dbReference type="NCBIfam" id="TIGR01731">
    <property type="entry name" value="fil_hemag_20aa"/>
    <property type="match status" value="4"/>
</dbReference>
<gene>
    <name evidence="1" type="ORF">GCN75_28910</name>
</gene>